<dbReference type="AlphaFoldDB" id="A0A840RDY8"/>
<organism evidence="3 4">
    <name type="scientific">Silvimonas terrae</name>
    <dbReference type="NCBI Taxonomy" id="300266"/>
    <lineage>
        <taxon>Bacteria</taxon>
        <taxon>Pseudomonadati</taxon>
        <taxon>Pseudomonadota</taxon>
        <taxon>Betaproteobacteria</taxon>
        <taxon>Neisseriales</taxon>
        <taxon>Chitinibacteraceae</taxon>
        <taxon>Silvimonas</taxon>
    </lineage>
</organism>
<sequence>MENLQNQRVLIIGGSNGMGLATAQRLATQGAEVIIAGRAQARLDAALKHISGKAGAYTVDFSDEASLAQLFATLGRIDHLVITASSSAAWGSIRDIDGAALAKAFEQKALGYWRSIRAALPYLRKDGSITLLSGAASRVAIAGTAGLAAVNGAITQMGQALAKELAPIRVNVVSPGLIDTPAYDDFAPEAKQGLFDSIAKGLHVGRVGTSDEVAQAIEFVVTNGFTAGALIDIDGGAR</sequence>
<comment type="similarity">
    <text evidence="1">Belongs to the short-chain dehydrogenases/reductases (SDR) family.</text>
</comment>
<evidence type="ECO:0000313" key="4">
    <source>
        <dbReference type="Proteomes" id="UP000543030"/>
    </source>
</evidence>
<dbReference type="SUPFAM" id="SSF51735">
    <property type="entry name" value="NAD(P)-binding Rossmann-fold domains"/>
    <property type="match status" value="1"/>
</dbReference>
<dbReference type="PRINTS" id="PR00081">
    <property type="entry name" value="GDHRDH"/>
</dbReference>
<dbReference type="Pfam" id="PF13561">
    <property type="entry name" value="adh_short_C2"/>
    <property type="match status" value="1"/>
</dbReference>
<dbReference type="RefSeq" id="WP_184098730.1">
    <property type="nucleotide sequence ID" value="NZ_JACHHN010000002.1"/>
</dbReference>
<proteinExistence type="inferred from homology"/>
<evidence type="ECO:0000256" key="2">
    <source>
        <dbReference type="ARBA" id="ARBA00023002"/>
    </source>
</evidence>
<dbReference type="GO" id="GO:0016491">
    <property type="term" value="F:oxidoreductase activity"/>
    <property type="evidence" value="ECO:0007669"/>
    <property type="project" value="UniProtKB-KW"/>
</dbReference>
<comment type="caution">
    <text evidence="3">The sequence shown here is derived from an EMBL/GenBank/DDBJ whole genome shotgun (WGS) entry which is preliminary data.</text>
</comment>
<dbReference type="PANTHER" id="PTHR43477">
    <property type="entry name" value="DIHYDROANTICAPSIN 7-DEHYDROGENASE"/>
    <property type="match status" value="1"/>
</dbReference>
<accession>A0A840RDY8</accession>
<dbReference type="InterPro" id="IPR036291">
    <property type="entry name" value="NAD(P)-bd_dom_sf"/>
</dbReference>
<evidence type="ECO:0000256" key="1">
    <source>
        <dbReference type="ARBA" id="ARBA00006484"/>
    </source>
</evidence>
<dbReference type="PANTHER" id="PTHR43477:SF1">
    <property type="entry name" value="DIHYDROANTICAPSIN 7-DEHYDROGENASE"/>
    <property type="match status" value="1"/>
</dbReference>
<dbReference type="Proteomes" id="UP000543030">
    <property type="component" value="Unassembled WGS sequence"/>
</dbReference>
<reference evidence="3 4" key="1">
    <citation type="submission" date="2020-08" db="EMBL/GenBank/DDBJ databases">
        <title>Genomic Encyclopedia of Type Strains, Phase IV (KMG-IV): sequencing the most valuable type-strain genomes for metagenomic binning, comparative biology and taxonomic classification.</title>
        <authorList>
            <person name="Goeker M."/>
        </authorList>
    </citation>
    <scope>NUCLEOTIDE SEQUENCE [LARGE SCALE GENOMIC DNA]</scope>
    <source>
        <strain evidence="3 4">DSM 18233</strain>
    </source>
</reference>
<keyword evidence="4" id="KW-1185">Reference proteome</keyword>
<keyword evidence="2" id="KW-0560">Oxidoreductase</keyword>
<dbReference type="InterPro" id="IPR051122">
    <property type="entry name" value="SDR_DHRS6-like"/>
</dbReference>
<protein>
    <submittedName>
        <fullName evidence="3">NAD(P)-dependent dehydrogenase (Short-subunit alcohol dehydrogenase family)</fullName>
    </submittedName>
</protein>
<evidence type="ECO:0000313" key="3">
    <source>
        <dbReference type="EMBL" id="MBB5190580.1"/>
    </source>
</evidence>
<gene>
    <name evidence="3" type="ORF">HNQ50_001302</name>
</gene>
<dbReference type="InterPro" id="IPR002347">
    <property type="entry name" value="SDR_fam"/>
</dbReference>
<dbReference type="EMBL" id="JACHHN010000002">
    <property type="protein sequence ID" value="MBB5190580.1"/>
    <property type="molecule type" value="Genomic_DNA"/>
</dbReference>
<name>A0A840RDY8_9NEIS</name>
<dbReference type="Gene3D" id="3.40.50.720">
    <property type="entry name" value="NAD(P)-binding Rossmann-like Domain"/>
    <property type="match status" value="1"/>
</dbReference>